<accession>A0A1T4WWL8</accession>
<dbReference type="SUPFAM" id="SSF52540">
    <property type="entry name" value="P-loop containing nucleoside triphosphate hydrolases"/>
    <property type="match status" value="1"/>
</dbReference>
<dbReference type="InterPro" id="IPR003439">
    <property type="entry name" value="ABC_transporter-like_ATP-bd"/>
</dbReference>
<dbReference type="InterPro" id="IPR050319">
    <property type="entry name" value="ABC_transp_ATP-bind"/>
</dbReference>
<proteinExistence type="inferred from homology"/>
<gene>
    <name evidence="6" type="ORF">SAMN06295879_0378</name>
</gene>
<dbReference type="PANTHER" id="PTHR43776:SF7">
    <property type="entry name" value="D,D-DIPEPTIDE TRANSPORT ATP-BINDING PROTEIN DDPF-RELATED"/>
    <property type="match status" value="1"/>
</dbReference>
<dbReference type="Gene3D" id="3.40.50.300">
    <property type="entry name" value="P-loop containing nucleotide triphosphate hydrolases"/>
    <property type="match status" value="1"/>
</dbReference>
<dbReference type="GO" id="GO:0016887">
    <property type="term" value="F:ATP hydrolysis activity"/>
    <property type="evidence" value="ECO:0007669"/>
    <property type="project" value="InterPro"/>
</dbReference>
<keyword evidence="2" id="KW-0813">Transport</keyword>
<reference evidence="7" key="1">
    <citation type="submission" date="2017-02" db="EMBL/GenBank/DDBJ databases">
        <authorList>
            <person name="Varghese N."/>
            <person name="Submissions S."/>
        </authorList>
    </citation>
    <scope>NUCLEOTIDE SEQUENCE [LARGE SCALE GENOMIC DNA]</scope>
    <source>
        <strain evidence="7">VKM Ac-2052</strain>
    </source>
</reference>
<evidence type="ECO:0000256" key="2">
    <source>
        <dbReference type="ARBA" id="ARBA00022448"/>
    </source>
</evidence>
<dbReference type="EMBL" id="FUYG01000001">
    <property type="protein sequence ID" value="SKA81743.1"/>
    <property type="molecule type" value="Genomic_DNA"/>
</dbReference>
<dbReference type="AlphaFoldDB" id="A0A1T4WWL8"/>
<sequence>MTALLEVNELTVSYSSGSALLGRGRSSRVVDGVSFEVGESTTFGLVGESGAGKSTVGNAILGLAPISAGSVVFDGVDISSFGRRMPLWYRKAVQVVFQDPLASLNPRMTVRTSLRHVLTRHWPSLKRAAVDARIDDLLDRVGLQPHHADRFPRQLSGGQCQRVAIARAIAVEPRLIVCDEAVSALDVSTQAQVMNLLAKLQRDMGISYLFVAHDLEVVRHISNHVGVMYKGSMVESGPVDEVYENPSQDYTRTLLSATLVPDPAVQRLRRGARTGRVHALSGTGAELTPEL</sequence>
<feature type="domain" description="ABC transporter" evidence="5">
    <location>
        <begin position="5"/>
        <end position="255"/>
    </location>
</feature>
<keyword evidence="4 6" id="KW-0067">ATP-binding</keyword>
<protein>
    <submittedName>
        <fullName evidence="6">Peptide/nickel transport system ATP-binding protein/oligopeptide transport system ATP-binding protein</fullName>
    </submittedName>
</protein>
<evidence type="ECO:0000256" key="3">
    <source>
        <dbReference type="ARBA" id="ARBA00022741"/>
    </source>
</evidence>
<dbReference type="InterPro" id="IPR027417">
    <property type="entry name" value="P-loop_NTPase"/>
</dbReference>
<dbReference type="CDD" id="cd03257">
    <property type="entry name" value="ABC_NikE_OppD_transporters"/>
    <property type="match status" value="1"/>
</dbReference>
<dbReference type="SMART" id="SM00382">
    <property type="entry name" value="AAA"/>
    <property type="match status" value="1"/>
</dbReference>
<comment type="similarity">
    <text evidence="1">Belongs to the ABC transporter superfamily.</text>
</comment>
<dbReference type="InterPro" id="IPR003593">
    <property type="entry name" value="AAA+_ATPase"/>
</dbReference>
<evidence type="ECO:0000256" key="4">
    <source>
        <dbReference type="ARBA" id="ARBA00022840"/>
    </source>
</evidence>
<evidence type="ECO:0000259" key="5">
    <source>
        <dbReference type="PROSITE" id="PS50893"/>
    </source>
</evidence>
<organism evidence="6 7">
    <name type="scientific">Agreia bicolorata</name>
    <dbReference type="NCBI Taxonomy" id="110935"/>
    <lineage>
        <taxon>Bacteria</taxon>
        <taxon>Bacillati</taxon>
        <taxon>Actinomycetota</taxon>
        <taxon>Actinomycetes</taxon>
        <taxon>Micrococcales</taxon>
        <taxon>Microbacteriaceae</taxon>
        <taxon>Agreia</taxon>
    </lineage>
</organism>
<dbReference type="GO" id="GO:0005524">
    <property type="term" value="F:ATP binding"/>
    <property type="evidence" value="ECO:0007669"/>
    <property type="project" value="UniProtKB-KW"/>
</dbReference>
<dbReference type="PROSITE" id="PS50893">
    <property type="entry name" value="ABC_TRANSPORTER_2"/>
    <property type="match status" value="1"/>
</dbReference>
<evidence type="ECO:0000313" key="7">
    <source>
        <dbReference type="Proteomes" id="UP000189735"/>
    </source>
</evidence>
<dbReference type="Pfam" id="PF00005">
    <property type="entry name" value="ABC_tran"/>
    <property type="match status" value="1"/>
</dbReference>
<dbReference type="PANTHER" id="PTHR43776">
    <property type="entry name" value="TRANSPORT ATP-BINDING PROTEIN"/>
    <property type="match status" value="1"/>
</dbReference>
<dbReference type="RefSeq" id="WP_078713153.1">
    <property type="nucleotide sequence ID" value="NZ_FUYG01000001.1"/>
</dbReference>
<dbReference type="PROSITE" id="PS00211">
    <property type="entry name" value="ABC_TRANSPORTER_1"/>
    <property type="match status" value="1"/>
</dbReference>
<evidence type="ECO:0000256" key="1">
    <source>
        <dbReference type="ARBA" id="ARBA00005417"/>
    </source>
</evidence>
<evidence type="ECO:0000313" key="6">
    <source>
        <dbReference type="EMBL" id="SKA81743.1"/>
    </source>
</evidence>
<keyword evidence="3" id="KW-0547">Nucleotide-binding</keyword>
<dbReference type="Proteomes" id="UP000189735">
    <property type="component" value="Unassembled WGS sequence"/>
</dbReference>
<name>A0A1T4WWL8_9MICO</name>
<dbReference type="InterPro" id="IPR017871">
    <property type="entry name" value="ABC_transporter-like_CS"/>
</dbReference>
<dbReference type="GO" id="GO:0055085">
    <property type="term" value="P:transmembrane transport"/>
    <property type="evidence" value="ECO:0007669"/>
    <property type="project" value="UniProtKB-ARBA"/>
</dbReference>